<accession>A0A0C9XS70</accession>
<keyword evidence="3" id="KW-1185">Reference proteome</keyword>
<sequence>MGPPGFGTRLCTSHDSSSGERAYRCRGRDPVSMPTLVRISPPLTHLPALVWTILERLLFFLKRLTAIRRNDTRHGAGRQD</sequence>
<reference evidence="2 3" key="1">
    <citation type="submission" date="2014-04" db="EMBL/GenBank/DDBJ databases">
        <authorList>
            <consortium name="DOE Joint Genome Institute"/>
            <person name="Kuo A."/>
            <person name="Kohler A."/>
            <person name="Nagy L.G."/>
            <person name="Floudas D."/>
            <person name="Copeland A."/>
            <person name="Barry K.W."/>
            <person name="Cichocki N."/>
            <person name="Veneault-Fourrey C."/>
            <person name="LaButti K."/>
            <person name="Lindquist E.A."/>
            <person name="Lipzen A."/>
            <person name="Lundell T."/>
            <person name="Morin E."/>
            <person name="Murat C."/>
            <person name="Sun H."/>
            <person name="Tunlid A."/>
            <person name="Henrissat B."/>
            <person name="Grigoriev I.V."/>
            <person name="Hibbett D.S."/>
            <person name="Martin F."/>
            <person name="Nordberg H.P."/>
            <person name="Cantor M.N."/>
            <person name="Hua S.X."/>
        </authorList>
    </citation>
    <scope>NUCLEOTIDE SEQUENCE [LARGE SCALE GENOMIC DNA]</scope>
    <source>
        <strain evidence="2 3">LaAM-08-1</strain>
    </source>
</reference>
<reference evidence="3" key="2">
    <citation type="submission" date="2015-01" db="EMBL/GenBank/DDBJ databases">
        <title>Evolutionary Origins and Diversification of the Mycorrhizal Mutualists.</title>
        <authorList>
            <consortium name="DOE Joint Genome Institute"/>
            <consortium name="Mycorrhizal Genomics Consortium"/>
            <person name="Kohler A."/>
            <person name="Kuo A."/>
            <person name="Nagy L.G."/>
            <person name="Floudas D."/>
            <person name="Copeland A."/>
            <person name="Barry K.W."/>
            <person name="Cichocki N."/>
            <person name="Veneault-Fourrey C."/>
            <person name="LaButti K."/>
            <person name="Lindquist E.A."/>
            <person name="Lipzen A."/>
            <person name="Lundell T."/>
            <person name="Morin E."/>
            <person name="Murat C."/>
            <person name="Riley R."/>
            <person name="Ohm R."/>
            <person name="Sun H."/>
            <person name="Tunlid A."/>
            <person name="Henrissat B."/>
            <person name="Grigoriev I.V."/>
            <person name="Hibbett D.S."/>
            <person name="Martin F."/>
        </authorList>
    </citation>
    <scope>NUCLEOTIDE SEQUENCE [LARGE SCALE GENOMIC DNA]</scope>
    <source>
        <strain evidence="3">LaAM-08-1</strain>
    </source>
</reference>
<evidence type="ECO:0000313" key="2">
    <source>
        <dbReference type="EMBL" id="KIJ98772.1"/>
    </source>
</evidence>
<gene>
    <name evidence="2" type="ORF">K443DRAFT_680437</name>
</gene>
<name>A0A0C9XS70_9AGAR</name>
<organism evidence="2 3">
    <name type="scientific">Laccaria amethystina LaAM-08-1</name>
    <dbReference type="NCBI Taxonomy" id="1095629"/>
    <lineage>
        <taxon>Eukaryota</taxon>
        <taxon>Fungi</taxon>
        <taxon>Dikarya</taxon>
        <taxon>Basidiomycota</taxon>
        <taxon>Agaricomycotina</taxon>
        <taxon>Agaricomycetes</taxon>
        <taxon>Agaricomycetidae</taxon>
        <taxon>Agaricales</taxon>
        <taxon>Agaricineae</taxon>
        <taxon>Hydnangiaceae</taxon>
        <taxon>Laccaria</taxon>
    </lineage>
</organism>
<feature type="compositionally biased region" description="Basic and acidic residues" evidence="1">
    <location>
        <begin position="17"/>
        <end position="26"/>
    </location>
</feature>
<dbReference type="Proteomes" id="UP000054477">
    <property type="component" value="Unassembled WGS sequence"/>
</dbReference>
<evidence type="ECO:0000313" key="3">
    <source>
        <dbReference type="Proteomes" id="UP000054477"/>
    </source>
</evidence>
<evidence type="ECO:0000256" key="1">
    <source>
        <dbReference type="SAM" id="MobiDB-lite"/>
    </source>
</evidence>
<protein>
    <submittedName>
        <fullName evidence="2">Uncharacterized protein</fullName>
    </submittedName>
</protein>
<dbReference type="AlphaFoldDB" id="A0A0C9XS70"/>
<feature type="region of interest" description="Disordered" evidence="1">
    <location>
        <begin position="1"/>
        <end position="26"/>
    </location>
</feature>
<dbReference type="EMBL" id="KN838661">
    <property type="protein sequence ID" value="KIJ98772.1"/>
    <property type="molecule type" value="Genomic_DNA"/>
</dbReference>
<dbReference type="HOGENOM" id="CLU_2590108_0_0_1"/>
<proteinExistence type="predicted"/>